<evidence type="ECO:0000313" key="1">
    <source>
        <dbReference type="EMBL" id="ADQ17085.1"/>
    </source>
</evidence>
<dbReference type="RefSeq" id="WP_013408134.1">
    <property type="nucleotide sequence ID" value="NC_014655.1"/>
</dbReference>
<dbReference type="STRING" id="649349.Lbys_1366"/>
<protein>
    <submittedName>
        <fullName evidence="1">Uncharacterized protein</fullName>
    </submittedName>
</protein>
<gene>
    <name evidence="1" type="ordered locus">Lbys_1366</name>
</gene>
<reference evidence="1 2" key="2">
    <citation type="journal article" date="2011" name="Stand. Genomic Sci.">
        <title>Complete genome sequence of Leadbetterella byssophila type strain (4M15).</title>
        <authorList>
            <person name="Abt B."/>
            <person name="Teshima H."/>
            <person name="Lucas S."/>
            <person name="Lapidus A."/>
            <person name="Del Rio T.G."/>
            <person name="Nolan M."/>
            <person name="Tice H."/>
            <person name="Cheng J.F."/>
            <person name="Pitluck S."/>
            <person name="Liolios K."/>
            <person name="Pagani I."/>
            <person name="Ivanova N."/>
            <person name="Mavromatis K."/>
            <person name="Pati A."/>
            <person name="Tapia R."/>
            <person name="Han C."/>
            <person name="Goodwin L."/>
            <person name="Chen A."/>
            <person name="Palaniappan K."/>
            <person name="Land M."/>
            <person name="Hauser L."/>
            <person name="Chang Y.J."/>
            <person name="Jeffries C.D."/>
            <person name="Rohde M."/>
            <person name="Goker M."/>
            <person name="Tindall B.J."/>
            <person name="Detter J.C."/>
            <person name="Woyke T."/>
            <person name="Bristow J."/>
            <person name="Eisen J.A."/>
            <person name="Markowitz V."/>
            <person name="Hugenholtz P."/>
            <person name="Klenk H.P."/>
            <person name="Kyrpides N.C."/>
        </authorList>
    </citation>
    <scope>NUCLEOTIDE SEQUENCE [LARGE SCALE GENOMIC DNA]</scope>
    <source>
        <strain evidence="2">DSM 17132 / JCM 16389 / KACC 11308 / NBRC 106382 / 4M15</strain>
    </source>
</reference>
<dbReference type="HOGENOM" id="CLU_2382554_0_0_10"/>
<evidence type="ECO:0000313" key="2">
    <source>
        <dbReference type="Proteomes" id="UP000007435"/>
    </source>
</evidence>
<dbReference type="Proteomes" id="UP000007435">
    <property type="component" value="Chromosome"/>
</dbReference>
<keyword evidence="2" id="KW-1185">Reference proteome</keyword>
<sequence>MKTFLVKNLIVVFALLLGIGTMSFKVIQKQNVSEHWYKVVGGIVLDESPDGNCQDDEGTVCAVAFSEDITPPPGMTVNDAYNHGSYAGEAKRNN</sequence>
<proteinExistence type="predicted"/>
<accession>E4RVM1</accession>
<name>E4RVM1_LEAB4</name>
<reference key="1">
    <citation type="submission" date="2010-11" db="EMBL/GenBank/DDBJ databases">
        <title>The complete genome of Leadbetterella byssophila DSM 17132.</title>
        <authorList>
            <consortium name="US DOE Joint Genome Institute (JGI-PGF)"/>
            <person name="Lucas S."/>
            <person name="Copeland A."/>
            <person name="Lapidus A."/>
            <person name="Glavina del Rio T."/>
            <person name="Dalin E."/>
            <person name="Tice H."/>
            <person name="Bruce D."/>
            <person name="Goodwin L."/>
            <person name="Pitluck S."/>
            <person name="Kyrpides N."/>
            <person name="Mavromatis K."/>
            <person name="Ivanova N."/>
            <person name="Teshima H."/>
            <person name="Brettin T."/>
            <person name="Detter J.C."/>
            <person name="Han C."/>
            <person name="Tapia R."/>
            <person name="Land M."/>
            <person name="Hauser L."/>
            <person name="Markowitz V."/>
            <person name="Cheng J.-F."/>
            <person name="Hugenholtz P."/>
            <person name="Woyke T."/>
            <person name="Wu D."/>
            <person name="Tindall B."/>
            <person name="Pomrenke H.G."/>
            <person name="Brambilla E."/>
            <person name="Klenk H.-P."/>
            <person name="Eisen J.A."/>
        </authorList>
    </citation>
    <scope>NUCLEOTIDE SEQUENCE [LARGE SCALE GENOMIC DNA]</scope>
    <source>
        <strain>DSM 17132</strain>
    </source>
</reference>
<dbReference type="EMBL" id="CP002305">
    <property type="protein sequence ID" value="ADQ17085.1"/>
    <property type="molecule type" value="Genomic_DNA"/>
</dbReference>
<dbReference type="KEGG" id="lby:Lbys_1366"/>
<organism evidence="1 2">
    <name type="scientific">Leadbetterella byssophila (strain DSM 17132 / JCM 16389 / KACC 11308 / NBRC 106382 / 4M15)</name>
    <dbReference type="NCBI Taxonomy" id="649349"/>
    <lineage>
        <taxon>Bacteria</taxon>
        <taxon>Pseudomonadati</taxon>
        <taxon>Bacteroidota</taxon>
        <taxon>Cytophagia</taxon>
        <taxon>Cytophagales</taxon>
        <taxon>Leadbetterellaceae</taxon>
        <taxon>Leadbetterella</taxon>
    </lineage>
</organism>
<dbReference type="AlphaFoldDB" id="E4RVM1"/>